<dbReference type="EMBL" id="MU806390">
    <property type="protein sequence ID" value="KAJ3835661.1"/>
    <property type="molecule type" value="Genomic_DNA"/>
</dbReference>
<sequence>MVAQTRTTNNPSSEKRPRSGITTPNALKKIPGKFSNSLRRSKTMIIGDTCSASSSSSTTITTPDELNTPTSSVSSSSVSMRPHGVRTRMNDEQRKQRLDDDPDVVPGSVQPRQVDCRGCKGTIRLDTKIKYGSSNWKTHKRRCQKLARKEDSDSAISITTTPCLTGKTLSETSRSESPIGSSHQLEKLTALEYEAILGLLNIQRMMRPSMFS</sequence>
<name>A0AA38P3R2_9AGAR</name>
<dbReference type="Proteomes" id="UP001163846">
    <property type="component" value="Unassembled WGS sequence"/>
</dbReference>
<feature type="compositionally biased region" description="Basic and acidic residues" evidence="1">
    <location>
        <begin position="88"/>
        <end position="99"/>
    </location>
</feature>
<gene>
    <name evidence="2" type="ORF">F5878DRAFT_644167</name>
</gene>
<feature type="region of interest" description="Disordered" evidence="1">
    <location>
        <begin position="1"/>
        <end position="112"/>
    </location>
</feature>
<feature type="compositionally biased region" description="Polar residues" evidence="1">
    <location>
        <begin position="1"/>
        <end position="12"/>
    </location>
</feature>
<reference evidence="2" key="1">
    <citation type="submission" date="2022-08" db="EMBL/GenBank/DDBJ databases">
        <authorList>
            <consortium name="DOE Joint Genome Institute"/>
            <person name="Min B."/>
            <person name="Riley R."/>
            <person name="Sierra-Patev S."/>
            <person name="Naranjo-Ortiz M."/>
            <person name="Looney B."/>
            <person name="Konkel Z."/>
            <person name="Slot J.C."/>
            <person name="Sakamoto Y."/>
            <person name="Steenwyk J.L."/>
            <person name="Rokas A."/>
            <person name="Carro J."/>
            <person name="Camarero S."/>
            <person name="Ferreira P."/>
            <person name="Molpeceres G."/>
            <person name="Ruiz-Duenas F.J."/>
            <person name="Serrano A."/>
            <person name="Henrissat B."/>
            <person name="Drula E."/>
            <person name="Hughes K.W."/>
            <person name="Mata J.L."/>
            <person name="Ishikawa N.K."/>
            <person name="Vargas-Isla R."/>
            <person name="Ushijima S."/>
            <person name="Smith C.A."/>
            <person name="Ahrendt S."/>
            <person name="Andreopoulos W."/>
            <person name="He G."/>
            <person name="Labutti K."/>
            <person name="Lipzen A."/>
            <person name="Ng V."/>
            <person name="Sandor L."/>
            <person name="Barry K."/>
            <person name="Martinez A.T."/>
            <person name="Xiao Y."/>
            <person name="Gibbons J.G."/>
            <person name="Terashima K."/>
            <person name="Hibbett D.S."/>
            <person name="Grigoriev I.V."/>
        </authorList>
    </citation>
    <scope>NUCLEOTIDE SEQUENCE</scope>
    <source>
        <strain evidence="2">TFB9207</strain>
    </source>
</reference>
<accession>A0AA38P3R2</accession>
<proteinExistence type="predicted"/>
<evidence type="ECO:0000256" key="1">
    <source>
        <dbReference type="SAM" id="MobiDB-lite"/>
    </source>
</evidence>
<organism evidence="2 3">
    <name type="scientific">Lentinula raphanica</name>
    <dbReference type="NCBI Taxonomy" id="153919"/>
    <lineage>
        <taxon>Eukaryota</taxon>
        <taxon>Fungi</taxon>
        <taxon>Dikarya</taxon>
        <taxon>Basidiomycota</taxon>
        <taxon>Agaricomycotina</taxon>
        <taxon>Agaricomycetes</taxon>
        <taxon>Agaricomycetidae</taxon>
        <taxon>Agaricales</taxon>
        <taxon>Marasmiineae</taxon>
        <taxon>Omphalotaceae</taxon>
        <taxon>Lentinula</taxon>
    </lineage>
</organism>
<dbReference type="AlphaFoldDB" id="A0AA38P3R2"/>
<comment type="caution">
    <text evidence="2">The sequence shown here is derived from an EMBL/GenBank/DDBJ whole genome shotgun (WGS) entry which is preliminary data.</text>
</comment>
<evidence type="ECO:0000313" key="2">
    <source>
        <dbReference type="EMBL" id="KAJ3835661.1"/>
    </source>
</evidence>
<keyword evidence="3" id="KW-1185">Reference proteome</keyword>
<feature type="compositionally biased region" description="Low complexity" evidence="1">
    <location>
        <begin position="49"/>
        <end position="62"/>
    </location>
</feature>
<evidence type="ECO:0000313" key="3">
    <source>
        <dbReference type="Proteomes" id="UP001163846"/>
    </source>
</evidence>
<protein>
    <submittedName>
        <fullName evidence="2">Uncharacterized protein</fullName>
    </submittedName>
</protein>